<reference evidence="4 5" key="1">
    <citation type="submission" date="2018-05" db="EMBL/GenBank/DDBJ databases">
        <title>Paenibacillus flagellatus sp. nov., isolated from selenium mineral soil.</title>
        <authorList>
            <person name="Dai X."/>
        </authorList>
    </citation>
    <scope>NUCLEOTIDE SEQUENCE [LARGE SCALE GENOMIC DNA]</scope>
    <source>
        <strain evidence="4 5">DXL2</strain>
    </source>
</reference>
<feature type="transmembrane region" description="Helical" evidence="1">
    <location>
        <begin position="37"/>
        <end position="54"/>
    </location>
</feature>
<sequence length="408" mass="43389">MIKVGKATAGLLLLAVGGALLADRLMDTNLLGYAADWWPLVFILLGLEYIWVNFKYGGRERTRLEIGGVAAAVLVCAAIVAYSQGRLAPAKWLDGFDWQFGSVLSGEFGHKFEKEPITVRVTGKTDKLVVDNPNGGVVLKAGDGDRITIETTVWVDKLDEDKSRQVADASKVEVAEGETLRVSALGETYSGRRKPRMNMVVTVPAAVPLDIELQLRNGRVEADNVPIRDELVVRTTNGSVSVNGLDGNLIADTTNGSIRASGIGGMADLGTTNGAVTVADVSGDAFARTTNASVRMERIRGKAEAETQNGAIGIEEAERGVRAKTTNGAVTVASHTVGGDWKAETTNGRIELKLPSQGHYTVEGEGGKASSDLPLNVSERSIQGRVGTGQYEIRLETTNGSLVVNRID</sequence>
<feature type="domain" description="DUF4097" evidence="2">
    <location>
        <begin position="126"/>
        <end position="402"/>
    </location>
</feature>
<feature type="domain" description="LiaI-LiaF-like transmembrane region" evidence="3">
    <location>
        <begin position="8"/>
        <end position="48"/>
    </location>
</feature>
<dbReference type="OrthoDB" id="2640165at2"/>
<dbReference type="InterPro" id="IPR043726">
    <property type="entry name" value="LiaI-LiaF-like_TM1"/>
</dbReference>
<evidence type="ECO:0000256" key="1">
    <source>
        <dbReference type="SAM" id="Phobius"/>
    </source>
</evidence>
<evidence type="ECO:0000259" key="3">
    <source>
        <dbReference type="Pfam" id="PF18917"/>
    </source>
</evidence>
<proteinExistence type="predicted"/>
<evidence type="ECO:0000313" key="4">
    <source>
        <dbReference type="EMBL" id="PYI51639.1"/>
    </source>
</evidence>
<name>A0A2V5JXP2_9BACL</name>
<dbReference type="RefSeq" id="WP_110842760.1">
    <property type="nucleotide sequence ID" value="NZ_QJVJ01000012.1"/>
</dbReference>
<feature type="transmembrane region" description="Helical" evidence="1">
    <location>
        <begin position="66"/>
        <end position="83"/>
    </location>
</feature>
<evidence type="ECO:0000259" key="2">
    <source>
        <dbReference type="Pfam" id="PF13349"/>
    </source>
</evidence>
<gene>
    <name evidence="4" type="ORF">DLM86_24855</name>
</gene>
<accession>A0A2V5JXP2</accession>
<keyword evidence="5" id="KW-1185">Reference proteome</keyword>
<keyword evidence="1" id="KW-0472">Membrane</keyword>
<dbReference type="Proteomes" id="UP000247476">
    <property type="component" value="Unassembled WGS sequence"/>
</dbReference>
<keyword evidence="1" id="KW-0812">Transmembrane</keyword>
<dbReference type="Pfam" id="PF13349">
    <property type="entry name" value="DUF4097"/>
    <property type="match status" value="1"/>
</dbReference>
<keyword evidence="1" id="KW-1133">Transmembrane helix</keyword>
<dbReference type="AlphaFoldDB" id="A0A2V5JXP2"/>
<evidence type="ECO:0000313" key="5">
    <source>
        <dbReference type="Proteomes" id="UP000247476"/>
    </source>
</evidence>
<dbReference type="Pfam" id="PF18917">
    <property type="entry name" value="LiaI-LiaF-like_TM1"/>
    <property type="match status" value="1"/>
</dbReference>
<organism evidence="4 5">
    <name type="scientific">Paenibacillus flagellatus</name>
    <dbReference type="NCBI Taxonomy" id="2211139"/>
    <lineage>
        <taxon>Bacteria</taxon>
        <taxon>Bacillati</taxon>
        <taxon>Bacillota</taxon>
        <taxon>Bacilli</taxon>
        <taxon>Bacillales</taxon>
        <taxon>Paenibacillaceae</taxon>
        <taxon>Paenibacillus</taxon>
    </lineage>
</organism>
<dbReference type="InterPro" id="IPR025164">
    <property type="entry name" value="Toastrack_DUF4097"/>
</dbReference>
<dbReference type="EMBL" id="QJVJ01000012">
    <property type="protein sequence ID" value="PYI51639.1"/>
    <property type="molecule type" value="Genomic_DNA"/>
</dbReference>
<protein>
    <submittedName>
        <fullName evidence="4">Uncharacterized protein</fullName>
    </submittedName>
</protein>
<comment type="caution">
    <text evidence="4">The sequence shown here is derived from an EMBL/GenBank/DDBJ whole genome shotgun (WGS) entry which is preliminary data.</text>
</comment>